<reference evidence="3" key="1">
    <citation type="journal article" date="2023" name="G3 (Bethesda)">
        <title>Whole genome assembly and annotation of the endangered Caribbean coral Acropora cervicornis.</title>
        <authorList>
            <person name="Selwyn J.D."/>
            <person name="Vollmer S.V."/>
        </authorList>
    </citation>
    <scope>NUCLEOTIDE SEQUENCE</scope>
    <source>
        <strain evidence="3">K2</strain>
    </source>
</reference>
<feature type="signal peptide" evidence="2">
    <location>
        <begin position="1"/>
        <end position="22"/>
    </location>
</feature>
<organism evidence="3 4">
    <name type="scientific">Acropora cervicornis</name>
    <name type="common">Staghorn coral</name>
    <dbReference type="NCBI Taxonomy" id="6130"/>
    <lineage>
        <taxon>Eukaryota</taxon>
        <taxon>Metazoa</taxon>
        <taxon>Cnidaria</taxon>
        <taxon>Anthozoa</taxon>
        <taxon>Hexacorallia</taxon>
        <taxon>Scleractinia</taxon>
        <taxon>Astrocoeniina</taxon>
        <taxon>Acroporidae</taxon>
        <taxon>Acropora</taxon>
    </lineage>
</organism>
<evidence type="ECO:0000256" key="1">
    <source>
        <dbReference type="SAM" id="MobiDB-lite"/>
    </source>
</evidence>
<proteinExistence type="predicted"/>
<name>A0AAD9R6T7_ACRCE</name>
<evidence type="ECO:0000256" key="2">
    <source>
        <dbReference type="SAM" id="SignalP"/>
    </source>
</evidence>
<feature type="region of interest" description="Disordered" evidence="1">
    <location>
        <begin position="59"/>
        <end position="83"/>
    </location>
</feature>
<feature type="compositionally biased region" description="Basic and acidic residues" evidence="1">
    <location>
        <begin position="59"/>
        <end position="72"/>
    </location>
</feature>
<dbReference type="AlphaFoldDB" id="A0AAD9R6T7"/>
<comment type="caution">
    <text evidence="3">The sequence shown here is derived from an EMBL/GenBank/DDBJ whole genome shotgun (WGS) entry which is preliminary data.</text>
</comment>
<feature type="chain" id="PRO_5041989861" evidence="2">
    <location>
        <begin position="23"/>
        <end position="83"/>
    </location>
</feature>
<evidence type="ECO:0000313" key="4">
    <source>
        <dbReference type="Proteomes" id="UP001249851"/>
    </source>
</evidence>
<dbReference type="EMBL" id="JARQWQ010000002">
    <property type="protein sequence ID" value="KAK2573861.1"/>
    <property type="molecule type" value="Genomic_DNA"/>
</dbReference>
<reference evidence="3" key="2">
    <citation type="journal article" date="2023" name="Science">
        <title>Genomic signatures of disease resistance in endangered staghorn corals.</title>
        <authorList>
            <person name="Vollmer S.V."/>
            <person name="Selwyn J.D."/>
            <person name="Despard B.A."/>
            <person name="Roesel C.L."/>
        </authorList>
    </citation>
    <scope>NUCLEOTIDE SEQUENCE</scope>
    <source>
        <strain evidence="3">K2</strain>
    </source>
</reference>
<keyword evidence="2" id="KW-0732">Signal</keyword>
<sequence length="83" mass="9518">MVTVRPVFLVFLVVVLFNVMEARPRLRVGKKFDIFRKSGIPGAEGGSFRDFDKVNEDTNKEHEDAPQYDKISKKSPCSRWALC</sequence>
<dbReference type="Proteomes" id="UP001249851">
    <property type="component" value="Unassembled WGS sequence"/>
</dbReference>
<keyword evidence="4" id="KW-1185">Reference proteome</keyword>
<accession>A0AAD9R6T7</accession>
<gene>
    <name evidence="3" type="ORF">P5673_001568</name>
</gene>
<evidence type="ECO:0000313" key="3">
    <source>
        <dbReference type="EMBL" id="KAK2573861.1"/>
    </source>
</evidence>
<protein>
    <submittedName>
        <fullName evidence="3">Uncharacterized protein</fullName>
    </submittedName>
</protein>